<dbReference type="GO" id="GO:0016887">
    <property type="term" value="F:ATP hydrolysis activity"/>
    <property type="evidence" value="ECO:0007669"/>
    <property type="project" value="TreeGrafter"/>
</dbReference>
<dbReference type="InterPro" id="IPR019821">
    <property type="entry name" value="Kinesin_motor_CS"/>
</dbReference>
<evidence type="ECO:0000256" key="4">
    <source>
        <dbReference type="SAM" id="Coils"/>
    </source>
</evidence>
<dbReference type="GO" id="GO:0008017">
    <property type="term" value="F:microtubule binding"/>
    <property type="evidence" value="ECO:0007669"/>
    <property type="project" value="InterPro"/>
</dbReference>
<feature type="compositionally biased region" description="Polar residues" evidence="5">
    <location>
        <begin position="483"/>
        <end position="495"/>
    </location>
</feature>
<feature type="region of interest" description="Disordered" evidence="5">
    <location>
        <begin position="475"/>
        <end position="531"/>
    </location>
</feature>
<sequence length="1049" mass="113029">MPNVRVVVRCRPSTLDNSRHGNEVLHSPSSSSWSFDAQTIRLSTGGQDASHGTVSSSRRQTFGASSSPHSTAPTLEKAFQFNRVYALGETQESFFNAEVRPLLNSALGNNTTSSTTVVQSDSPVENANEAPRHVVLFAYGQTGSGKTHTVDGQRAATTASKEERAAAGAPTDPKPLTRQASGQPKDNVTEDRDDDGDFIEEQEGDEDHQYDENPSSSDTTAAQQQHQQRAAEGVAPRALRYIFDSWKDQRRSKDYNANGDLSMASSLLNSNDGGVNHDDAVESGATCDGFELVKVSVSFLEIYNEKLYDLLSATCRTGAGSPQDQLMKKKKKASKVPTTVEALAAMHATSLRLRRCPDASAHGPAKFEVENLTKLSCVTVDEALEYYYYAVSKKIFRAHNLNSQSSRAHSIFTIYLTFRDLSGGASGVVPGGASAFDGTLTGGGGRGILDQASFVTSEIAIVDLAGSERLHSILPQGHHHDTLGSNATNHNSQRPPASPRHSAGTAANSFGASHQQQQQRPSSGPVGGGNVYLEGIRKQQQQTALITESIHINKSLLTLGKVIMALSSGSSSSRAGGGSTADPQPPTTPLAASARGNSRGVGTPRGGGHPTTTAANRSTTTAVIKHTPFRDSKLTMVMNHALGGNALTVMVACIHTDPSQVHESLSTLFYATRTNKIANVVVSLEDPKTQRIKSLLAEVQRLKGELQASQTTIEDLSMMLAKGNVRGGVPWVDRGDSGQQKSVAYQKATTPAAEVGHDPKEETDGAVKMNSDHTIIHEEQKLLTDTLSSKLHEACLKLKTALEANTRLRSAFDVERQRSAAIERDQERMLEENLRLREKLDLYDSLLLAQIAINRQYDEKGDTPSSRNNVSAVADARKRCGKPNLRASAAGIESLTAVFFQQQKKLLTGGSQQQQQQQQQPTLLSPRVSQKLSSHHNHKNQYSSLSPKRQTRRSYDTHETLHLTSSSWSDTQATTWRQPHSQLVPSPPPASLSYGESQHQQQQQQRPASASTRTPNTAATPIVGGGSFRSGLPLHLLVGGSSQSSSTKL</sequence>
<feature type="compositionally biased region" description="Low complexity" evidence="5">
    <location>
        <begin position="610"/>
        <end position="622"/>
    </location>
</feature>
<feature type="compositionally biased region" description="Polar residues" evidence="5">
    <location>
        <begin position="505"/>
        <end position="522"/>
    </location>
</feature>
<evidence type="ECO:0000313" key="8">
    <source>
        <dbReference type="Proteomes" id="UP000051952"/>
    </source>
</evidence>
<evidence type="ECO:0000313" key="7">
    <source>
        <dbReference type="EMBL" id="CUG86974.1"/>
    </source>
</evidence>
<evidence type="ECO:0000256" key="1">
    <source>
        <dbReference type="ARBA" id="ARBA00022741"/>
    </source>
</evidence>
<feature type="compositionally biased region" description="Acidic residues" evidence="5">
    <location>
        <begin position="191"/>
        <end position="209"/>
    </location>
</feature>
<evidence type="ECO:0000256" key="3">
    <source>
        <dbReference type="PROSITE-ProRule" id="PRU00283"/>
    </source>
</evidence>
<dbReference type="EMBL" id="CYKH01001418">
    <property type="protein sequence ID" value="CUG86974.1"/>
    <property type="molecule type" value="Genomic_DNA"/>
</dbReference>
<feature type="region of interest" description="Disordered" evidence="5">
    <location>
        <begin position="44"/>
        <end position="73"/>
    </location>
</feature>
<dbReference type="SMART" id="SM00129">
    <property type="entry name" value="KISc"/>
    <property type="match status" value="1"/>
</dbReference>
<dbReference type="Gene3D" id="3.40.850.10">
    <property type="entry name" value="Kinesin motor domain"/>
    <property type="match status" value="1"/>
</dbReference>
<feature type="compositionally biased region" description="Polar residues" evidence="5">
    <location>
        <begin position="1006"/>
        <end position="1019"/>
    </location>
</feature>
<evidence type="ECO:0000256" key="5">
    <source>
        <dbReference type="SAM" id="MobiDB-lite"/>
    </source>
</evidence>
<feature type="compositionally biased region" description="Low complexity" evidence="5">
    <location>
        <begin position="909"/>
        <end position="926"/>
    </location>
</feature>
<feature type="region of interest" description="Disordered" evidence="5">
    <location>
        <begin position="859"/>
        <end position="879"/>
    </location>
</feature>
<dbReference type="InterPro" id="IPR027417">
    <property type="entry name" value="P-loop_NTPase"/>
</dbReference>
<gene>
    <name evidence="7" type="ORF">BSAL_00980</name>
</gene>
<keyword evidence="3" id="KW-0505">Motor protein</keyword>
<feature type="compositionally biased region" description="Low complexity" evidence="5">
    <location>
        <begin position="221"/>
        <end position="231"/>
    </location>
</feature>
<dbReference type="SUPFAM" id="SSF52540">
    <property type="entry name" value="P-loop containing nucleoside triphosphate hydrolases"/>
    <property type="match status" value="1"/>
</dbReference>
<dbReference type="InterPro" id="IPR027640">
    <property type="entry name" value="Kinesin-like_fam"/>
</dbReference>
<organism evidence="7 8">
    <name type="scientific">Bodo saltans</name>
    <name type="common">Flagellated protozoan</name>
    <dbReference type="NCBI Taxonomy" id="75058"/>
    <lineage>
        <taxon>Eukaryota</taxon>
        <taxon>Discoba</taxon>
        <taxon>Euglenozoa</taxon>
        <taxon>Kinetoplastea</taxon>
        <taxon>Metakinetoplastina</taxon>
        <taxon>Eubodonida</taxon>
        <taxon>Bodonidae</taxon>
        <taxon>Bodo</taxon>
    </lineage>
</organism>
<dbReference type="GO" id="GO:0005871">
    <property type="term" value="C:kinesin complex"/>
    <property type="evidence" value="ECO:0007669"/>
    <property type="project" value="TreeGrafter"/>
</dbReference>
<keyword evidence="4" id="KW-0175">Coiled coil</keyword>
<feature type="binding site" evidence="3">
    <location>
        <begin position="140"/>
        <end position="147"/>
    </location>
    <ligand>
        <name>ATP</name>
        <dbReference type="ChEBI" id="CHEBI:30616"/>
    </ligand>
</feature>
<dbReference type="VEuPathDB" id="TriTrypDB:BSAL_00980"/>
<feature type="domain" description="Kinesin motor" evidence="6">
    <location>
        <begin position="3"/>
        <end position="677"/>
    </location>
</feature>
<proteinExistence type="inferred from homology"/>
<dbReference type="GO" id="GO:0005874">
    <property type="term" value="C:microtubule"/>
    <property type="evidence" value="ECO:0007669"/>
    <property type="project" value="TreeGrafter"/>
</dbReference>
<dbReference type="PROSITE" id="PS50067">
    <property type="entry name" value="KINESIN_MOTOR_2"/>
    <property type="match status" value="1"/>
</dbReference>
<dbReference type="GO" id="GO:0003777">
    <property type="term" value="F:microtubule motor activity"/>
    <property type="evidence" value="ECO:0007669"/>
    <property type="project" value="InterPro"/>
</dbReference>
<dbReference type="GO" id="GO:0005524">
    <property type="term" value="F:ATP binding"/>
    <property type="evidence" value="ECO:0007669"/>
    <property type="project" value="UniProtKB-UniRule"/>
</dbReference>
<dbReference type="PRINTS" id="PR00380">
    <property type="entry name" value="KINESINHEAVY"/>
</dbReference>
<keyword evidence="2 3" id="KW-0067">ATP-binding</keyword>
<feature type="region of interest" description="Disordered" evidence="5">
    <location>
        <begin position="568"/>
        <end position="623"/>
    </location>
</feature>
<keyword evidence="1 3" id="KW-0547">Nucleotide-binding</keyword>
<comment type="similarity">
    <text evidence="3">Belongs to the TRAFAC class myosin-kinesin ATPase superfamily. Kinesin family.</text>
</comment>
<dbReference type="PANTHER" id="PTHR24115:SF986">
    <property type="entry name" value="KINESIN-LIKE PROTEIN"/>
    <property type="match status" value="1"/>
</dbReference>
<feature type="compositionally biased region" description="Polar residues" evidence="5">
    <location>
        <begin position="962"/>
        <end position="984"/>
    </location>
</feature>
<name>A0A0S4J9R7_BODSA</name>
<protein>
    <submittedName>
        <fullName evidence="7">Kinesin, putative</fullName>
    </submittedName>
</protein>
<accession>A0A0S4J9R7</accession>
<evidence type="ECO:0000259" key="6">
    <source>
        <dbReference type="PROSITE" id="PS50067"/>
    </source>
</evidence>
<dbReference type="InterPro" id="IPR036961">
    <property type="entry name" value="Kinesin_motor_dom_sf"/>
</dbReference>
<evidence type="ECO:0000256" key="2">
    <source>
        <dbReference type="ARBA" id="ARBA00022840"/>
    </source>
</evidence>
<dbReference type="Proteomes" id="UP000051952">
    <property type="component" value="Unassembled WGS sequence"/>
</dbReference>
<dbReference type="InterPro" id="IPR001752">
    <property type="entry name" value="Kinesin_motor_dom"/>
</dbReference>
<dbReference type="Pfam" id="PF00225">
    <property type="entry name" value="Kinesin"/>
    <property type="match status" value="2"/>
</dbReference>
<dbReference type="PANTHER" id="PTHR24115">
    <property type="entry name" value="KINESIN-RELATED"/>
    <property type="match status" value="1"/>
</dbReference>
<feature type="region of interest" description="Disordered" evidence="5">
    <location>
        <begin position="909"/>
        <end position="1030"/>
    </location>
</feature>
<dbReference type="GO" id="GO:0007018">
    <property type="term" value="P:microtubule-based movement"/>
    <property type="evidence" value="ECO:0007669"/>
    <property type="project" value="InterPro"/>
</dbReference>
<dbReference type="AlphaFoldDB" id="A0A0S4J9R7"/>
<feature type="region of interest" description="Disordered" evidence="5">
    <location>
        <begin position="140"/>
        <end position="234"/>
    </location>
</feature>
<keyword evidence="8" id="KW-1185">Reference proteome</keyword>
<reference evidence="8" key="1">
    <citation type="submission" date="2015-09" db="EMBL/GenBank/DDBJ databases">
        <authorList>
            <consortium name="Pathogen Informatics"/>
        </authorList>
    </citation>
    <scope>NUCLEOTIDE SEQUENCE [LARGE SCALE GENOMIC DNA]</scope>
    <source>
        <strain evidence="8">Lake Konstanz</strain>
    </source>
</reference>
<feature type="coiled-coil region" evidence="4">
    <location>
        <begin position="692"/>
        <end position="719"/>
    </location>
</feature>
<dbReference type="PROSITE" id="PS00411">
    <property type="entry name" value="KINESIN_MOTOR_1"/>
    <property type="match status" value="1"/>
</dbReference>